<dbReference type="Proteomes" id="UP000596827">
    <property type="component" value="Unassembled WGS sequence"/>
</dbReference>
<keyword evidence="5" id="KW-1185">Reference proteome</keyword>
<name>A0A923S2Y2_9BURK</name>
<reference evidence="4" key="1">
    <citation type="submission" date="2020-08" db="EMBL/GenBank/DDBJ databases">
        <title>Ramlibacter sp. GTP1 16S ribosomal RNA gene genome sequencing and assembly.</title>
        <authorList>
            <person name="Kang M."/>
        </authorList>
    </citation>
    <scope>NUCLEOTIDE SEQUENCE</scope>
    <source>
        <strain evidence="4">GTP1</strain>
    </source>
</reference>
<protein>
    <recommendedName>
        <fullName evidence="3">Protein SirB1 N-terminal domain-containing protein</fullName>
    </recommendedName>
</protein>
<evidence type="ECO:0000259" key="3">
    <source>
        <dbReference type="Pfam" id="PF13369"/>
    </source>
</evidence>
<dbReference type="EMBL" id="JACORU010000005">
    <property type="protein sequence ID" value="MBC5765831.1"/>
    <property type="molecule type" value="Genomic_DNA"/>
</dbReference>
<evidence type="ECO:0000313" key="4">
    <source>
        <dbReference type="EMBL" id="MBC5765831.1"/>
    </source>
</evidence>
<dbReference type="PANTHER" id="PTHR31350">
    <property type="entry name" value="SI:DKEY-261L7.2"/>
    <property type="match status" value="1"/>
</dbReference>
<gene>
    <name evidence="4" type="ORF">H8R02_15285</name>
</gene>
<dbReference type="RefSeq" id="WP_187082302.1">
    <property type="nucleotide sequence ID" value="NZ_JACORU010000005.1"/>
</dbReference>
<evidence type="ECO:0000256" key="1">
    <source>
        <dbReference type="ARBA" id="ARBA00007100"/>
    </source>
</evidence>
<comment type="caution">
    <text evidence="4">The sequence shown here is derived from an EMBL/GenBank/DDBJ whole genome shotgun (WGS) entry which is preliminary data.</text>
</comment>
<feature type="signal peptide" evidence="2">
    <location>
        <begin position="1"/>
        <end position="23"/>
    </location>
</feature>
<dbReference type="InterPro" id="IPR032698">
    <property type="entry name" value="SirB1_N"/>
</dbReference>
<keyword evidence="2" id="KW-0732">Signal</keyword>
<proteinExistence type="inferred from homology"/>
<evidence type="ECO:0000313" key="5">
    <source>
        <dbReference type="Proteomes" id="UP000596827"/>
    </source>
</evidence>
<dbReference type="SUPFAM" id="SSF48452">
    <property type="entry name" value="TPR-like"/>
    <property type="match status" value="1"/>
</dbReference>
<organism evidence="4 5">
    <name type="scientific">Ramlibacter albus</name>
    <dbReference type="NCBI Taxonomy" id="2079448"/>
    <lineage>
        <taxon>Bacteria</taxon>
        <taxon>Pseudomonadati</taxon>
        <taxon>Pseudomonadota</taxon>
        <taxon>Betaproteobacteria</taxon>
        <taxon>Burkholderiales</taxon>
        <taxon>Comamonadaceae</taxon>
        <taxon>Ramlibacter</taxon>
    </lineage>
</organism>
<sequence>MKRRTALASTFAAIVAAPLSTSAAMPRPHGLPAAVSDLLALPEDRIDVGRASLVLAREVYPRLDVERYSSRIDEMVRGARQYMASQPSRNYIDTLIAFNTYMFRHWGMAYDHAADARDKQANYFLNGILDTRKGMCITMPLLYMSVAQRLPLFVRGVTAPLHCFLRYVRLAAPHHNIEVTSGGGVLSDAEYIRRYGVPQRGLESGAYMRTLTMREYLGIVMLQIPLVIYRQGRTQEALAYFEAIHELDPRDVVCLDYLARFWRAEGQMGKSEAYRRKAVELGISYGTERQ</sequence>
<evidence type="ECO:0000256" key="2">
    <source>
        <dbReference type="SAM" id="SignalP"/>
    </source>
</evidence>
<dbReference type="Gene3D" id="1.25.40.10">
    <property type="entry name" value="Tetratricopeptide repeat domain"/>
    <property type="match status" value="1"/>
</dbReference>
<feature type="chain" id="PRO_5036907370" description="Protein SirB1 N-terminal domain-containing protein" evidence="2">
    <location>
        <begin position="24"/>
        <end position="290"/>
    </location>
</feature>
<feature type="domain" description="Protein SirB1 N-terminal" evidence="3">
    <location>
        <begin position="67"/>
        <end position="193"/>
    </location>
</feature>
<dbReference type="PANTHER" id="PTHR31350:SF27">
    <property type="entry name" value="HEMIMETHYLATED DNA-BINDING DOMAIN-CONTAINING PROTEIN"/>
    <property type="match status" value="1"/>
</dbReference>
<dbReference type="AlphaFoldDB" id="A0A923S2Y2"/>
<accession>A0A923S2Y2</accession>
<dbReference type="Pfam" id="PF13369">
    <property type="entry name" value="Transglut_core2"/>
    <property type="match status" value="1"/>
</dbReference>
<comment type="similarity">
    <text evidence="1">Belongs to the UPF0162 family.</text>
</comment>
<dbReference type="InterPro" id="IPR011990">
    <property type="entry name" value="TPR-like_helical_dom_sf"/>
</dbReference>